<dbReference type="RefSeq" id="WP_317492271.1">
    <property type="nucleotide sequence ID" value="NZ_CP136051.1"/>
</dbReference>
<evidence type="ECO:0000256" key="3">
    <source>
        <dbReference type="ARBA" id="ARBA00023082"/>
    </source>
</evidence>
<keyword evidence="8" id="KW-1185">Reference proteome</keyword>
<dbReference type="Proteomes" id="UP001302349">
    <property type="component" value="Chromosome"/>
</dbReference>
<evidence type="ECO:0000259" key="5">
    <source>
        <dbReference type="Pfam" id="PF04542"/>
    </source>
</evidence>
<evidence type="ECO:0000256" key="2">
    <source>
        <dbReference type="ARBA" id="ARBA00023015"/>
    </source>
</evidence>
<dbReference type="Pfam" id="PF04542">
    <property type="entry name" value="Sigma70_r2"/>
    <property type="match status" value="1"/>
</dbReference>
<dbReference type="CDD" id="cd06171">
    <property type="entry name" value="Sigma70_r4"/>
    <property type="match status" value="1"/>
</dbReference>
<dbReference type="InterPro" id="IPR039425">
    <property type="entry name" value="RNA_pol_sigma-70-like"/>
</dbReference>
<evidence type="ECO:0000259" key="6">
    <source>
        <dbReference type="Pfam" id="PF08281"/>
    </source>
</evidence>
<dbReference type="SUPFAM" id="SSF88946">
    <property type="entry name" value="Sigma2 domain of RNA polymerase sigma factors"/>
    <property type="match status" value="1"/>
</dbReference>
<dbReference type="Gene3D" id="1.10.1740.10">
    <property type="match status" value="1"/>
</dbReference>
<comment type="similarity">
    <text evidence="1">Belongs to the sigma-70 factor family. ECF subfamily.</text>
</comment>
<dbReference type="Pfam" id="PF08281">
    <property type="entry name" value="Sigma70_r4_2"/>
    <property type="match status" value="1"/>
</dbReference>
<gene>
    <name evidence="7" type="ORF">RT717_13530</name>
</gene>
<evidence type="ECO:0000313" key="8">
    <source>
        <dbReference type="Proteomes" id="UP001302349"/>
    </source>
</evidence>
<reference evidence="7 8" key="1">
    <citation type="journal article" date="2023" name="Microbiol. Resour. Announc.">
        <title>Complete Genome Sequence of Imperialibacter roseus strain P4T.</title>
        <authorList>
            <person name="Tizabi D.R."/>
            <person name="Bachvaroff T."/>
            <person name="Hill R.T."/>
        </authorList>
    </citation>
    <scope>NUCLEOTIDE SEQUENCE [LARGE SCALE GENOMIC DNA]</scope>
    <source>
        <strain evidence="7 8">P4T</strain>
    </source>
</reference>
<feature type="domain" description="RNA polymerase sigma factor 70 region 4 type 2" evidence="6">
    <location>
        <begin position="154"/>
        <end position="206"/>
    </location>
</feature>
<dbReference type="InterPro" id="IPR013325">
    <property type="entry name" value="RNA_pol_sigma_r2"/>
</dbReference>
<dbReference type="NCBIfam" id="TIGR02937">
    <property type="entry name" value="sigma70-ECF"/>
    <property type="match status" value="1"/>
</dbReference>
<dbReference type="Gene3D" id="1.10.10.10">
    <property type="entry name" value="Winged helix-like DNA-binding domain superfamily/Winged helix DNA-binding domain"/>
    <property type="match status" value="1"/>
</dbReference>
<feature type="domain" description="RNA polymerase sigma-70 region 2" evidence="5">
    <location>
        <begin position="54"/>
        <end position="120"/>
    </location>
</feature>
<keyword evidence="2" id="KW-0805">Transcription regulation</keyword>
<dbReference type="InterPro" id="IPR007627">
    <property type="entry name" value="RNA_pol_sigma70_r2"/>
</dbReference>
<keyword evidence="3" id="KW-0731">Sigma factor</keyword>
<accession>A0ABZ0IZU0</accession>
<dbReference type="PANTHER" id="PTHR43133:SF46">
    <property type="entry name" value="RNA POLYMERASE SIGMA-70 FACTOR ECF SUBFAMILY"/>
    <property type="match status" value="1"/>
</dbReference>
<dbReference type="InterPro" id="IPR036388">
    <property type="entry name" value="WH-like_DNA-bd_sf"/>
</dbReference>
<dbReference type="InterPro" id="IPR014284">
    <property type="entry name" value="RNA_pol_sigma-70_dom"/>
</dbReference>
<sequence length="231" mass="26512">MSSIPTQDNTLKSHFLNLPDTAELQAKERVGSIDEGALWEDFKRGSEVALSQIYSLYSKDIYNYGCQFTKNHELVRDCIQDLFIELIKSRASLGSTTSVKFYLYKSLRRKLVRALKKQSKLFVTDDIQEQGSFAVSISPELLLLKTQLDENQRMLLEKSINALTVSQREAILLYFYEGLSYTEISDLMEIGKVKSARALLYRAISAMTEFLTPYKSDLLPLLLFYLGLFKR</sequence>
<dbReference type="SUPFAM" id="SSF88659">
    <property type="entry name" value="Sigma3 and sigma4 domains of RNA polymerase sigma factors"/>
    <property type="match status" value="1"/>
</dbReference>
<organism evidence="7 8">
    <name type="scientific">Imperialibacter roseus</name>
    <dbReference type="NCBI Taxonomy" id="1324217"/>
    <lineage>
        <taxon>Bacteria</taxon>
        <taxon>Pseudomonadati</taxon>
        <taxon>Bacteroidota</taxon>
        <taxon>Cytophagia</taxon>
        <taxon>Cytophagales</taxon>
        <taxon>Flammeovirgaceae</taxon>
        <taxon>Imperialibacter</taxon>
    </lineage>
</organism>
<proteinExistence type="inferred from homology"/>
<dbReference type="EMBL" id="CP136051">
    <property type="protein sequence ID" value="WOK09659.1"/>
    <property type="molecule type" value="Genomic_DNA"/>
</dbReference>
<evidence type="ECO:0000256" key="1">
    <source>
        <dbReference type="ARBA" id="ARBA00010641"/>
    </source>
</evidence>
<dbReference type="InterPro" id="IPR013249">
    <property type="entry name" value="RNA_pol_sigma70_r4_t2"/>
</dbReference>
<name>A0ABZ0IZU0_9BACT</name>
<dbReference type="PANTHER" id="PTHR43133">
    <property type="entry name" value="RNA POLYMERASE ECF-TYPE SIGMA FACTO"/>
    <property type="match status" value="1"/>
</dbReference>
<protein>
    <submittedName>
        <fullName evidence="7">Sigma-70 family RNA polymerase sigma factor</fullName>
    </submittedName>
</protein>
<dbReference type="InterPro" id="IPR013324">
    <property type="entry name" value="RNA_pol_sigma_r3/r4-like"/>
</dbReference>
<evidence type="ECO:0000256" key="4">
    <source>
        <dbReference type="ARBA" id="ARBA00023163"/>
    </source>
</evidence>
<keyword evidence="4" id="KW-0804">Transcription</keyword>
<evidence type="ECO:0000313" key="7">
    <source>
        <dbReference type="EMBL" id="WOK09659.1"/>
    </source>
</evidence>